<gene>
    <name evidence="2" type="ORF">HD597_011030</name>
</gene>
<evidence type="ECO:0000313" key="3">
    <source>
        <dbReference type="Proteomes" id="UP001139648"/>
    </source>
</evidence>
<evidence type="ECO:0000313" key="2">
    <source>
        <dbReference type="EMBL" id="MCP2364010.1"/>
    </source>
</evidence>
<organism evidence="2 3">
    <name type="scientific">Nonomuraea thailandensis</name>
    <dbReference type="NCBI Taxonomy" id="1188745"/>
    <lineage>
        <taxon>Bacteria</taxon>
        <taxon>Bacillati</taxon>
        <taxon>Actinomycetota</taxon>
        <taxon>Actinomycetes</taxon>
        <taxon>Streptosporangiales</taxon>
        <taxon>Streptosporangiaceae</taxon>
        <taxon>Nonomuraea</taxon>
    </lineage>
</organism>
<sequence length="56" mass="5558">MIGARWAGRPESGQVGSTYGQQEIGRPATTTTVVPSGVGSGARASGRVAAACRAIV</sequence>
<feature type="compositionally biased region" description="Low complexity" evidence="1">
    <location>
        <begin position="27"/>
        <end position="40"/>
    </location>
</feature>
<proteinExistence type="predicted"/>
<protein>
    <submittedName>
        <fullName evidence="2">Uncharacterized protein</fullName>
    </submittedName>
</protein>
<dbReference type="EMBL" id="JAMZEB010000002">
    <property type="protein sequence ID" value="MCP2364010.1"/>
    <property type="molecule type" value="Genomic_DNA"/>
</dbReference>
<feature type="region of interest" description="Disordered" evidence="1">
    <location>
        <begin position="1"/>
        <end position="40"/>
    </location>
</feature>
<keyword evidence="3" id="KW-1185">Reference proteome</keyword>
<name>A0A9X2GU76_9ACTN</name>
<reference evidence="2" key="1">
    <citation type="submission" date="2022-06" db="EMBL/GenBank/DDBJ databases">
        <title>Sequencing the genomes of 1000 actinobacteria strains.</title>
        <authorList>
            <person name="Klenk H.-P."/>
        </authorList>
    </citation>
    <scope>NUCLEOTIDE SEQUENCE</scope>
    <source>
        <strain evidence="2">DSM 46694</strain>
    </source>
</reference>
<dbReference type="Proteomes" id="UP001139648">
    <property type="component" value="Unassembled WGS sequence"/>
</dbReference>
<comment type="caution">
    <text evidence="2">The sequence shown here is derived from an EMBL/GenBank/DDBJ whole genome shotgun (WGS) entry which is preliminary data.</text>
</comment>
<evidence type="ECO:0000256" key="1">
    <source>
        <dbReference type="SAM" id="MobiDB-lite"/>
    </source>
</evidence>
<accession>A0A9X2GU76</accession>
<dbReference type="AlphaFoldDB" id="A0A9X2GU76"/>
<dbReference type="RefSeq" id="WP_253756071.1">
    <property type="nucleotide sequence ID" value="NZ_BAABKA010000082.1"/>
</dbReference>